<keyword evidence="5" id="KW-1185">Reference proteome</keyword>
<keyword evidence="2" id="KW-0067">ATP-binding</keyword>
<dbReference type="Proteomes" id="UP000054928">
    <property type="component" value="Unassembled WGS sequence"/>
</dbReference>
<dbReference type="EMBL" id="CCYD01000610">
    <property type="protein sequence ID" value="CEG42058.1"/>
    <property type="molecule type" value="Genomic_DNA"/>
</dbReference>
<dbReference type="GeneID" id="36407419"/>
<dbReference type="SUPFAM" id="SSF56112">
    <property type="entry name" value="Protein kinase-like (PK-like)"/>
    <property type="match status" value="1"/>
</dbReference>
<dbReference type="InterPro" id="IPR000719">
    <property type="entry name" value="Prot_kinase_dom"/>
</dbReference>
<name>A0A0P1AL87_PLAHL</name>
<keyword evidence="1" id="KW-0547">Nucleotide-binding</keyword>
<evidence type="ECO:0000256" key="1">
    <source>
        <dbReference type="ARBA" id="ARBA00022741"/>
    </source>
</evidence>
<dbReference type="PANTHER" id="PTHR24055">
    <property type="entry name" value="MITOGEN-ACTIVATED PROTEIN KINASE"/>
    <property type="match status" value="1"/>
</dbReference>
<dbReference type="Gene3D" id="1.10.510.10">
    <property type="entry name" value="Transferase(Phosphotransferase) domain 1"/>
    <property type="match status" value="1"/>
</dbReference>
<dbReference type="PROSITE" id="PS00108">
    <property type="entry name" value="PROTEIN_KINASE_ST"/>
    <property type="match status" value="1"/>
</dbReference>
<reference evidence="5" key="1">
    <citation type="submission" date="2014-09" db="EMBL/GenBank/DDBJ databases">
        <authorList>
            <person name="Sharma Rahul"/>
            <person name="Thines Marco"/>
        </authorList>
    </citation>
    <scope>NUCLEOTIDE SEQUENCE [LARGE SCALE GENOMIC DNA]</scope>
</reference>
<dbReference type="STRING" id="4781.A0A0P1AL87"/>
<keyword evidence="4" id="KW-0808">Transferase</keyword>
<dbReference type="SMART" id="SM00220">
    <property type="entry name" value="S_TKc"/>
    <property type="match status" value="1"/>
</dbReference>
<dbReference type="RefSeq" id="XP_024578427.1">
    <property type="nucleotide sequence ID" value="XM_024727896.1"/>
</dbReference>
<dbReference type="Gene3D" id="3.30.200.20">
    <property type="entry name" value="Phosphorylase Kinase, domain 1"/>
    <property type="match status" value="1"/>
</dbReference>
<protein>
    <submittedName>
        <fullName evidence="4">Cmgc cdk protein kinase</fullName>
    </submittedName>
</protein>
<dbReference type="InterPro" id="IPR008271">
    <property type="entry name" value="Ser/Thr_kinase_AS"/>
</dbReference>
<evidence type="ECO:0000256" key="2">
    <source>
        <dbReference type="ARBA" id="ARBA00022840"/>
    </source>
</evidence>
<evidence type="ECO:0000313" key="5">
    <source>
        <dbReference type="Proteomes" id="UP000054928"/>
    </source>
</evidence>
<dbReference type="GO" id="GO:0005524">
    <property type="term" value="F:ATP binding"/>
    <property type="evidence" value="ECO:0007669"/>
    <property type="project" value="UniProtKB-KW"/>
</dbReference>
<dbReference type="InterPro" id="IPR050117">
    <property type="entry name" value="MAPK"/>
</dbReference>
<feature type="domain" description="Protein kinase" evidence="3">
    <location>
        <begin position="1"/>
        <end position="221"/>
    </location>
</feature>
<evidence type="ECO:0000313" key="4">
    <source>
        <dbReference type="EMBL" id="CEG42058.1"/>
    </source>
</evidence>
<dbReference type="Pfam" id="PF00069">
    <property type="entry name" value="Pkinase"/>
    <property type="match status" value="1"/>
</dbReference>
<proteinExistence type="predicted"/>
<evidence type="ECO:0000259" key="3">
    <source>
        <dbReference type="PROSITE" id="PS50011"/>
    </source>
</evidence>
<dbReference type="OrthoDB" id="159150at2759"/>
<sequence length="221" mass="25305">MKRRMDGNKWVLTKKHTEIGRGTCCTKTRRYEANILIKCQGTKHVVQLLDVDKRDDKLYLVLEYMNRDLEVLIGAERVSRCLTSIAYLGILHCDLKRNNLLLSMTQSCAKITDFGMVTFITTHDENGKIDEEKIANDDKKQKRSVHVVTRAYLDMLSVGCIFAEMLLRRPLADESSDIDQLSKIFAFSCIMPFYLRFQDTNPLPLVEQFSMLSAAGVDLLS</sequence>
<dbReference type="AlphaFoldDB" id="A0A0P1AL87"/>
<accession>A0A0P1AL87</accession>
<dbReference type="PROSITE" id="PS50011">
    <property type="entry name" value="PROTEIN_KINASE_DOM"/>
    <property type="match status" value="1"/>
</dbReference>
<keyword evidence="4" id="KW-0418">Kinase</keyword>
<dbReference type="GO" id="GO:0004672">
    <property type="term" value="F:protein kinase activity"/>
    <property type="evidence" value="ECO:0007669"/>
    <property type="project" value="InterPro"/>
</dbReference>
<organism evidence="4 5">
    <name type="scientific">Plasmopara halstedii</name>
    <name type="common">Downy mildew of sunflower</name>
    <dbReference type="NCBI Taxonomy" id="4781"/>
    <lineage>
        <taxon>Eukaryota</taxon>
        <taxon>Sar</taxon>
        <taxon>Stramenopiles</taxon>
        <taxon>Oomycota</taxon>
        <taxon>Peronosporomycetes</taxon>
        <taxon>Peronosporales</taxon>
        <taxon>Peronosporaceae</taxon>
        <taxon>Plasmopara</taxon>
    </lineage>
</organism>
<dbReference type="InterPro" id="IPR011009">
    <property type="entry name" value="Kinase-like_dom_sf"/>
</dbReference>